<evidence type="ECO:0000259" key="12">
    <source>
        <dbReference type="Pfam" id="PF02687"/>
    </source>
</evidence>
<evidence type="ECO:0000256" key="10">
    <source>
        <dbReference type="PIRNR" id="PIRNR003097"/>
    </source>
</evidence>
<keyword evidence="8 10" id="KW-0472">Membrane</keyword>
<dbReference type="Pfam" id="PF02687">
    <property type="entry name" value="FtsX"/>
    <property type="match status" value="1"/>
</dbReference>
<feature type="transmembrane region" description="Helical" evidence="11">
    <location>
        <begin position="22"/>
        <end position="45"/>
    </location>
</feature>
<keyword evidence="5 10" id="KW-0132">Cell division</keyword>
<evidence type="ECO:0000256" key="9">
    <source>
        <dbReference type="ARBA" id="ARBA00023306"/>
    </source>
</evidence>
<keyword evidence="7 11" id="KW-1133">Transmembrane helix</keyword>
<dbReference type="PIRSF" id="PIRSF003097">
    <property type="entry name" value="FtsX"/>
    <property type="match status" value="1"/>
</dbReference>
<dbReference type="NCBIfam" id="NF038347">
    <property type="entry name" value="FtsX_Gpos"/>
    <property type="match status" value="1"/>
</dbReference>
<dbReference type="PANTHER" id="PTHR47755:SF1">
    <property type="entry name" value="CELL DIVISION PROTEIN FTSX"/>
    <property type="match status" value="1"/>
</dbReference>
<protein>
    <recommendedName>
        <fullName evidence="3 10">Cell division protein FtsX</fullName>
    </recommendedName>
</protein>
<feature type="domain" description="ABC3 transporter permease C-terminal" evidence="12">
    <location>
        <begin position="173"/>
        <end position="294"/>
    </location>
</feature>
<keyword evidence="9 10" id="KW-0131">Cell cycle</keyword>
<name>A0A926IED0_9FIRM</name>
<evidence type="ECO:0000256" key="2">
    <source>
        <dbReference type="ARBA" id="ARBA00007379"/>
    </source>
</evidence>
<comment type="function">
    <text evidence="10">Part of the ABC transporter FtsEX involved in asymmetric cellular division facilitating the initiation of sporulation.</text>
</comment>
<dbReference type="Gene3D" id="3.30.70.3040">
    <property type="match status" value="1"/>
</dbReference>
<comment type="caution">
    <text evidence="14">The sequence shown here is derived from an EMBL/GenBank/DDBJ whole genome shotgun (WGS) entry which is preliminary data.</text>
</comment>
<evidence type="ECO:0000256" key="4">
    <source>
        <dbReference type="ARBA" id="ARBA00022475"/>
    </source>
</evidence>
<dbReference type="RefSeq" id="WP_249332627.1">
    <property type="nucleotide sequence ID" value="NZ_JACRSY010000012.1"/>
</dbReference>
<evidence type="ECO:0000256" key="1">
    <source>
        <dbReference type="ARBA" id="ARBA00004651"/>
    </source>
</evidence>
<evidence type="ECO:0000313" key="14">
    <source>
        <dbReference type="EMBL" id="MBC8579623.1"/>
    </source>
</evidence>
<evidence type="ECO:0000256" key="6">
    <source>
        <dbReference type="ARBA" id="ARBA00022692"/>
    </source>
</evidence>
<dbReference type="Pfam" id="PF18075">
    <property type="entry name" value="FtsX_ECD"/>
    <property type="match status" value="1"/>
</dbReference>
<keyword evidence="15" id="KW-1185">Reference proteome</keyword>
<dbReference type="InterPro" id="IPR004513">
    <property type="entry name" value="FtsX"/>
</dbReference>
<dbReference type="GO" id="GO:0051301">
    <property type="term" value="P:cell division"/>
    <property type="evidence" value="ECO:0007669"/>
    <property type="project" value="UniProtKB-KW"/>
</dbReference>
<dbReference type="GO" id="GO:0005886">
    <property type="term" value="C:plasma membrane"/>
    <property type="evidence" value="ECO:0007669"/>
    <property type="project" value="UniProtKB-SubCell"/>
</dbReference>
<dbReference type="AlphaFoldDB" id="A0A926IED0"/>
<evidence type="ECO:0000256" key="3">
    <source>
        <dbReference type="ARBA" id="ARBA00021907"/>
    </source>
</evidence>
<keyword evidence="4 10" id="KW-1003">Cell membrane</keyword>
<gene>
    <name evidence="14" type="ORF">H8718_08780</name>
</gene>
<sequence length="297" mass="33072">MKWNTIKYLFKEGILGLWKNRLMALASAGTIVLCLLILGMSYSIAKNIEYIMHQVETQLGISAYVNEEIEEARLTEIAALIKNTPHVNEVTYVSKEDALKTFAQGQENDTLFEQFKNDNPLPASFEIKVDQIENQDQVVAKLSAIPELQVEYFKNESKIFMNVNRSIQLVSTVIIGCLVIIALLLITNTIKLTVYVRRREINIMKYLGATDAFIRLPFVVEGVLIGIIGCMIPIYAIKEGYQFLIEVMGDSLGSFMGGMHLVPSAQIMQGLVPIFVAIGVGIGMIGSAIAIRKHLKV</sequence>
<dbReference type="InterPro" id="IPR058204">
    <property type="entry name" value="FtsX_firmicutes-type"/>
</dbReference>
<feature type="domain" description="FtsX extracellular" evidence="13">
    <location>
        <begin position="61"/>
        <end position="147"/>
    </location>
</feature>
<feature type="transmembrane region" description="Helical" evidence="11">
    <location>
        <begin position="167"/>
        <end position="192"/>
    </location>
</feature>
<accession>A0A926IED0</accession>
<comment type="subcellular location">
    <subcellularLocation>
        <location evidence="1">Cell membrane</location>
        <topology evidence="1">Multi-pass membrane protein</topology>
    </subcellularLocation>
</comment>
<reference evidence="14" key="1">
    <citation type="submission" date="2020-08" db="EMBL/GenBank/DDBJ databases">
        <title>Genome public.</title>
        <authorList>
            <person name="Liu C."/>
            <person name="Sun Q."/>
        </authorList>
    </citation>
    <scope>NUCLEOTIDE SEQUENCE</scope>
    <source>
        <strain evidence="14">NSJ-12</strain>
    </source>
</reference>
<evidence type="ECO:0000259" key="13">
    <source>
        <dbReference type="Pfam" id="PF18075"/>
    </source>
</evidence>
<evidence type="ECO:0000313" key="15">
    <source>
        <dbReference type="Proteomes" id="UP000655830"/>
    </source>
</evidence>
<feature type="transmembrane region" description="Helical" evidence="11">
    <location>
        <begin position="212"/>
        <end position="236"/>
    </location>
</feature>
<dbReference type="InterPro" id="IPR003838">
    <property type="entry name" value="ABC3_permease_C"/>
</dbReference>
<keyword evidence="6 11" id="KW-0812">Transmembrane</keyword>
<comment type="similarity">
    <text evidence="2 10">Belongs to the ABC-4 integral membrane protein family. FtsX subfamily.</text>
</comment>
<evidence type="ECO:0000256" key="11">
    <source>
        <dbReference type="SAM" id="Phobius"/>
    </source>
</evidence>
<feature type="transmembrane region" description="Helical" evidence="11">
    <location>
        <begin position="267"/>
        <end position="291"/>
    </location>
</feature>
<dbReference type="EMBL" id="JACRSY010000012">
    <property type="protein sequence ID" value="MBC8579623.1"/>
    <property type="molecule type" value="Genomic_DNA"/>
</dbReference>
<dbReference type="Proteomes" id="UP000655830">
    <property type="component" value="Unassembled WGS sequence"/>
</dbReference>
<proteinExistence type="inferred from homology"/>
<dbReference type="InterPro" id="IPR040690">
    <property type="entry name" value="FtsX_ECD"/>
</dbReference>
<organism evidence="14 15">
    <name type="scientific">Zhenhengia yiwuensis</name>
    <dbReference type="NCBI Taxonomy" id="2763666"/>
    <lineage>
        <taxon>Bacteria</taxon>
        <taxon>Bacillati</taxon>
        <taxon>Bacillota</taxon>
        <taxon>Clostridia</taxon>
        <taxon>Lachnospirales</taxon>
        <taxon>Lachnospiraceae</taxon>
        <taxon>Zhenhengia</taxon>
    </lineage>
</organism>
<evidence type="ECO:0000256" key="8">
    <source>
        <dbReference type="ARBA" id="ARBA00023136"/>
    </source>
</evidence>
<evidence type="ECO:0000256" key="7">
    <source>
        <dbReference type="ARBA" id="ARBA00022989"/>
    </source>
</evidence>
<dbReference type="PANTHER" id="PTHR47755">
    <property type="entry name" value="CELL DIVISION PROTEIN FTSX"/>
    <property type="match status" value="1"/>
</dbReference>
<evidence type="ECO:0000256" key="5">
    <source>
        <dbReference type="ARBA" id="ARBA00022618"/>
    </source>
</evidence>